<name>X0WCQ0_9ZZZZ</name>
<feature type="non-terminal residue" evidence="1">
    <location>
        <position position="37"/>
    </location>
</feature>
<dbReference type="EMBL" id="BARS01033128">
    <property type="protein sequence ID" value="GAG22363.1"/>
    <property type="molecule type" value="Genomic_DNA"/>
</dbReference>
<evidence type="ECO:0000313" key="1">
    <source>
        <dbReference type="EMBL" id="GAG22363.1"/>
    </source>
</evidence>
<comment type="caution">
    <text evidence="1">The sequence shown here is derived from an EMBL/GenBank/DDBJ whole genome shotgun (WGS) entry which is preliminary data.</text>
</comment>
<proteinExistence type="predicted"/>
<reference evidence="1" key="1">
    <citation type="journal article" date="2014" name="Front. Microbiol.">
        <title>High frequency of phylogenetically diverse reductive dehalogenase-homologous genes in deep subseafloor sedimentary metagenomes.</title>
        <authorList>
            <person name="Kawai M."/>
            <person name="Futagami T."/>
            <person name="Toyoda A."/>
            <person name="Takaki Y."/>
            <person name="Nishi S."/>
            <person name="Hori S."/>
            <person name="Arai W."/>
            <person name="Tsubouchi T."/>
            <person name="Morono Y."/>
            <person name="Uchiyama I."/>
            <person name="Ito T."/>
            <person name="Fujiyama A."/>
            <person name="Inagaki F."/>
            <person name="Takami H."/>
        </authorList>
    </citation>
    <scope>NUCLEOTIDE SEQUENCE</scope>
    <source>
        <strain evidence="1">Expedition CK06-06</strain>
    </source>
</reference>
<organism evidence="1">
    <name type="scientific">marine sediment metagenome</name>
    <dbReference type="NCBI Taxonomy" id="412755"/>
    <lineage>
        <taxon>unclassified sequences</taxon>
        <taxon>metagenomes</taxon>
        <taxon>ecological metagenomes</taxon>
    </lineage>
</organism>
<accession>X0WCQ0</accession>
<dbReference type="AlphaFoldDB" id="X0WCQ0"/>
<gene>
    <name evidence="1" type="ORF">S01H1_51337</name>
</gene>
<protein>
    <submittedName>
        <fullName evidence="1">Uncharacterized protein</fullName>
    </submittedName>
</protein>
<sequence>MIDKHITPLVVQSDFLDSKARFPAFEAGWGTGKTMFG</sequence>